<dbReference type="Proteomes" id="UP000282311">
    <property type="component" value="Unassembled WGS sequence"/>
</dbReference>
<dbReference type="Pfam" id="PF01047">
    <property type="entry name" value="MarR"/>
    <property type="match status" value="1"/>
</dbReference>
<dbReference type="InterPro" id="IPR012318">
    <property type="entry name" value="HTH_CRP"/>
</dbReference>
<dbReference type="RefSeq" id="WP_120750930.1">
    <property type="nucleotide sequence ID" value="NZ_RBAH01000030.1"/>
</dbReference>
<dbReference type="PROSITE" id="PS50995">
    <property type="entry name" value="HTH_MARR_2"/>
    <property type="match status" value="1"/>
</dbReference>
<evidence type="ECO:0000256" key="3">
    <source>
        <dbReference type="ARBA" id="ARBA00023163"/>
    </source>
</evidence>
<keyword evidence="1" id="KW-0805">Transcription regulation</keyword>
<dbReference type="GO" id="GO:0003677">
    <property type="term" value="F:DNA binding"/>
    <property type="evidence" value="ECO:0007669"/>
    <property type="project" value="UniProtKB-KW"/>
</dbReference>
<evidence type="ECO:0000259" key="4">
    <source>
        <dbReference type="PROSITE" id="PS50995"/>
    </source>
</evidence>
<dbReference type="InterPro" id="IPR036388">
    <property type="entry name" value="WH-like_DNA-bd_sf"/>
</dbReference>
<dbReference type="OrthoDB" id="1551170at2"/>
<dbReference type="EMBL" id="RBAH01000030">
    <property type="protein sequence ID" value="RKN70697.1"/>
    <property type="molecule type" value="Genomic_DNA"/>
</dbReference>
<dbReference type="SUPFAM" id="SSF46785">
    <property type="entry name" value="Winged helix' DNA-binding domain"/>
    <property type="match status" value="1"/>
</dbReference>
<dbReference type="InterPro" id="IPR036390">
    <property type="entry name" value="WH_DNA-bd_sf"/>
</dbReference>
<organism evidence="5 6">
    <name type="scientific">Paenibacillus ginsengarvi</name>
    <dbReference type="NCBI Taxonomy" id="400777"/>
    <lineage>
        <taxon>Bacteria</taxon>
        <taxon>Bacillati</taxon>
        <taxon>Bacillota</taxon>
        <taxon>Bacilli</taxon>
        <taxon>Bacillales</taxon>
        <taxon>Paenibacillaceae</taxon>
        <taxon>Paenibacillus</taxon>
    </lineage>
</organism>
<keyword evidence="3" id="KW-0804">Transcription</keyword>
<sequence>MNEGGADIKPPASDYLLSHCLYFTVARFARHMDKLAEQAFAALDIPPSYAYLVITLRDHPGISQKELCKKLSIAPSTSTRFIDKLEKQGLVKRKSEGKHILLDLTEEGISLCDAIYESLNRIYLLHSDILDKSHSQQLIHLLHEASERMEKHYS</sequence>
<comment type="caution">
    <text evidence="5">The sequence shown here is derived from an EMBL/GenBank/DDBJ whole genome shotgun (WGS) entry which is preliminary data.</text>
</comment>
<accession>A0A3B0BF24</accession>
<keyword evidence="2" id="KW-0238">DNA-binding</keyword>
<gene>
    <name evidence="5" type="ORF">D7M11_29830</name>
</gene>
<evidence type="ECO:0000256" key="2">
    <source>
        <dbReference type="ARBA" id="ARBA00023125"/>
    </source>
</evidence>
<dbReference type="SMART" id="SM00347">
    <property type="entry name" value="HTH_MARR"/>
    <property type="match status" value="1"/>
</dbReference>
<dbReference type="SMART" id="SM00419">
    <property type="entry name" value="HTH_CRP"/>
    <property type="match status" value="1"/>
</dbReference>
<dbReference type="InterPro" id="IPR000835">
    <property type="entry name" value="HTH_MarR-typ"/>
</dbReference>
<proteinExistence type="predicted"/>
<dbReference type="GO" id="GO:0003700">
    <property type="term" value="F:DNA-binding transcription factor activity"/>
    <property type="evidence" value="ECO:0007669"/>
    <property type="project" value="InterPro"/>
</dbReference>
<reference evidence="5 6" key="1">
    <citation type="journal article" date="2007" name="Int. J. Syst. Evol. Microbiol.">
        <title>Paenibacillus ginsengarvi sp. nov., isolated from soil from ginseng cultivation.</title>
        <authorList>
            <person name="Yoon M.H."/>
            <person name="Ten L.N."/>
            <person name="Im W.T."/>
        </authorList>
    </citation>
    <scope>NUCLEOTIDE SEQUENCE [LARGE SCALE GENOMIC DNA]</scope>
    <source>
        <strain evidence="5 6">KCTC 13059</strain>
    </source>
</reference>
<feature type="domain" description="HTH marR-type" evidence="4">
    <location>
        <begin position="18"/>
        <end position="147"/>
    </location>
</feature>
<keyword evidence="6" id="KW-1185">Reference proteome</keyword>
<dbReference type="AlphaFoldDB" id="A0A3B0BF24"/>
<protein>
    <submittedName>
        <fullName evidence="5">MarR family transcriptional regulator</fullName>
    </submittedName>
</protein>
<evidence type="ECO:0000313" key="6">
    <source>
        <dbReference type="Proteomes" id="UP000282311"/>
    </source>
</evidence>
<dbReference type="PANTHER" id="PTHR42756:SF1">
    <property type="entry name" value="TRANSCRIPTIONAL REPRESSOR OF EMRAB OPERON"/>
    <property type="match status" value="1"/>
</dbReference>
<name>A0A3B0BF24_9BACL</name>
<dbReference type="PRINTS" id="PR00598">
    <property type="entry name" value="HTHMARR"/>
</dbReference>
<dbReference type="Gene3D" id="1.10.10.10">
    <property type="entry name" value="Winged helix-like DNA-binding domain superfamily/Winged helix DNA-binding domain"/>
    <property type="match status" value="1"/>
</dbReference>
<evidence type="ECO:0000313" key="5">
    <source>
        <dbReference type="EMBL" id="RKN70697.1"/>
    </source>
</evidence>
<dbReference type="PANTHER" id="PTHR42756">
    <property type="entry name" value="TRANSCRIPTIONAL REGULATOR, MARR"/>
    <property type="match status" value="1"/>
</dbReference>
<evidence type="ECO:0000256" key="1">
    <source>
        <dbReference type="ARBA" id="ARBA00023015"/>
    </source>
</evidence>